<protein>
    <submittedName>
        <fullName evidence="1">Uncharacterized protein</fullName>
    </submittedName>
</protein>
<keyword evidence="2" id="KW-1185">Reference proteome</keyword>
<comment type="caution">
    <text evidence="1">The sequence shown here is derived from an EMBL/GenBank/DDBJ whole genome shotgun (WGS) entry which is preliminary data.</text>
</comment>
<proteinExistence type="predicted"/>
<organism evidence="1 2">
    <name type="scientific">Ovis ammon polii x Ovis aries</name>
    <dbReference type="NCBI Taxonomy" id="2918886"/>
    <lineage>
        <taxon>Eukaryota</taxon>
        <taxon>Metazoa</taxon>
        <taxon>Chordata</taxon>
        <taxon>Craniata</taxon>
        <taxon>Vertebrata</taxon>
        <taxon>Euteleostomi</taxon>
        <taxon>Mammalia</taxon>
        <taxon>Eutheria</taxon>
        <taxon>Laurasiatheria</taxon>
        <taxon>Artiodactyla</taxon>
        <taxon>Ruminantia</taxon>
        <taxon>Pecora</taxon>
        <taxon>Bovidae</taxon>
        <taxon>Caprinae</taxon>
        <taxon>Ovis</taxon>
    </lineage>
</organism>
<gene>
    <name evidence="1" type="ORF">MJG53_014109</name>
</gene>
<evidence type="ECO:0000313" key="1">
    <source>
        <dbReference type="EMBL" id="KAI4572003.1"/>
    </source>
</evidence>
<name>A0ACB9UKS0_9CETA</name>
<dbReference type="EMBL" id="CM043041">
    <property type="protein sequence ID" value="KAI4572003.1"/>
    <property type="molecule type" value="Genomic_DNA"/>
</dbReference>
<evidence type="ECO:0000313" key="2">
    <source>
        <dbReference type="Proteomes" id="UP001057279"/>
    </source>
</evidence>
<reference evidence="1" key="1">
    <citation type="submission" date="2022-03" db="EMBL/GenBank/DDBJ databases">
        <title>Genomic analyses of argali, domestic sheep and their hybrids provide insights into chromosomal evolution, heterosis and genetic basis of agronomic traits.</title>
        <authorList>
            <person name="Li M."/>
        </authorList>
    </citation>
    <scope>NUCLEOTIDE SEQUENCE</scope>
    <source>
        <strain evidence="1">F1 hybrid</strain>
    </source>
</reference>
<accession>A0ACB9UKS0</accession>
<sequence>MLFFRNEGRFLGVLQQSKRFTLLTPAHTVQIYMFNNPEFLLRESDSKHRPGMDTKGQDQTSPLDGQRLHKGKQTHLHILFIYPKGRKRNGDVNPGAGGTGHVHSEVTGSIQPPPLMGKSGEELIKTQHERTVTRHLSASLSNTISDPRVWGKDIVIELVAVLWQEQTKLRTLSLPHTSPKDLLTGHSPPRESHRLVWMATSPAEFPFQLVRFLCGEAAKEQNTKPESVPTSAQGTGELRSSSPKLRNADVHTMRGLAMAIFSIVFASETRFRVEIQHSDSCHNTRPLFDLRLTVTTTPDTGQAANADLDTRPVSDARPSSSLLLLFSHRIRKGQVKTPLEKNLI</sequence>
<dbReference type="Proteomes" id="UP001057279">
    <property type="component" value="Linkage Group LG16"/>
</dbReference>